<feature type="region of interest" description="Disordered" evidence="14">
    <location>
        <begin position="465"/>
        <end position="486"/>
    </location>
</feature>
<keyword evidence="3" id="KW-0879">Wnt signaling pathway</keyword>
<evidence type="ECO:0000256" key="7">
    <source>
        <dbReference type="ARBA" id="ARBA00023159"/>
    </source>
</evidence>
<comment type="similarity">
    <text evidence="2">Belongs to the TCF/LEF family.</text>
</comment>
<comment type="caution">
    <text evidence="16">The sequence shown here is derived from an EMBL/GenBank/DDBJ whole genome shotgun (WGS) entry which is preliminary data.</text>
</comment>
<evidence type="ECO:0000256" key="1">
    <source>
        <dbReference type="ARBA" id="ARBA00004123"/>
    </source>
</evidence>
<dbReference type="InterPro" id="IPR013558">
    <property type="entry name" value="CTNNB1-bd_N"/>
</dbReference>
<evidence type="ECO:0000256" key="3">
    <source>
        <dbReference type="ARBA" id="ARBA00022687"/>
    </source>
</evidence>
<evidence type="ECO:0000256" key="12">
    <source>
        <dbReference type="ARBA" id="ARBA00080285"/>
    </source>
</evidence>
<keyword evidence="4" id="KW-0709">Segmentation polarity protein</keyword>
<evidence type="ECO:0000259" key="15">
    <source>
        <dbReference type="PROSITE" id="PS50118"/>
    </source>
</evidence>
<dbReference type="GO" id="GO:0007435">
    <property type="term" value="P:salivary gland morphogenesis"/>
    <property type="evidence" value="ECO:0007669"/>
    <property type="project" value="UniProtKB-ARBA"/>
</dbReference>
<feature type="DNA-binding region" description="HMG box" evidence="13">
    <location>
        <begin position="391"/>
        <end position="459"/>
    </location>
</feature>
<reference evidence="16" key="1">
    <citation type="submission" date="2021-04" db="EMBL/GenBank/DDBJ databases">
        <authorList>
            <person name="Tunstrom K."/>
        </authorList>
    </citation>
    <scope>NUCLEOTIDE SEQUENCE</scope>
</reference>
<dbReference type="SMART" id="SM01366">
    <property type="entry name" value="c-clamp"/>
    <property type="match status" value="1"/>
</dbReference>
<gene>
    <name evidence="16" type="ORF">PAPOLLO_LOCUS21145</name>
</gene>
<dbReference type="OrthoDB" id="2307332at2759"/>
<dbReference type="GO" id="GO:0000978">
    <property type="term" value="F:RNA polymerase II cis-regulatory region sequence-specific DNA binding"/>
    <property type="evidence" value="ECO:0007669"/>
    <property type="project" value="TreeGrafter"/>
</dbReference>
<dbReference type="GO" id="GO:0010628">
    <property type="term" value="P:positive regulation of gene expression"/>
    <property type="evidence" value="ECO:0007669"/>
    <property type="project" value="UniProtKB-ARBA"/>
</dbReference>
<keyword evidence="6 13" id="KW-0238">DNA-binding</keyword>
<evidence type="ECO:0000256" key="5">
    <source>
        <dbReference type="ARBA" id="ARBA00023015"/>
    </source>
</evidence>
<dbReference type="InterPro" id="IPR024940">
    <property type="entry name" value="TCF/LEF"/>
</dbReference>
<dbReference type="InterPro" id="IPR009071">
    <property type="entry name" value="HMG_box_dom"/>
</dbReference>
<evidence type="ECO:0000256" key="10">
    <source>
        <dbReference type="ARBA" id="ARBA00053480"/>
    </source>
</evidence>
<dbReference type="SMART" id="SM00398">
    <property type="entry name" value="HMG"/>
    <property type="match status" value="1"/>
</dbReference>
<name>A0A8S3XUA2_PARAO</name>
<dbReference type="GO" id="GO:0045892">
    <property type="term" value="P:negative regulation of DNA-templated transcription"/>
    <property type="evidence" value="ECO:0007669"/>
    <property type="project" value="UniProtKB-ARBA"/>
</dbReference>
<dbReference type="Pfam" id="PF08347">
    <property type="entry name" value="CTNNB1_binding"/>
    <property type="match status" value="1"/>
</dbReference>
<accession>A0A8S3XUA2</accession>
<dbReference type="PROSITE" id="PS50118">
    <property type="entry name" value="HMG_BOX_2"/>
    <property type="match status" value="1"/>
</dbReference>
<dbReference type="GO" id="GO:0001228">
    <property type="term" value="F:DNA-binding transcription activator activity, RNA polymerase II-specific"/>
    <property type="evidence" value="ECO:0007669"/>
    <property type="project" value="UniProtKB-ARBA"/>
</dbReference>
<feature type="compositionally biased region" description="Low complexity" evidence="14">
    <location>
        <begin position="362"/>
        <end position="371"/>
    </location>
</feature>
<dbReference type="GO" id="GO:0007476">
    <property type="term" value="P:imaginal disc-derived wing morphogenesis"/>
    <property type="evidence" value="ECO:0007669"/>
    <property type="project" value="UniProtKB-ARBA"/>
</dbReference>
<dbReference type="GO" id="GO:0060070">
    <property type="term" value="P:canonical Wnt signaling pathway"/>
    <property type="evidence" value="ECO:0007669"/>
    <property type="project" value="TreeGrafter"/>
</dbReference>
<feature type="compositionally biased region" description="Basic and acidic residues" evidence="14">
    <location>
        <begin position="21"/>
        <end position="48"/>
    </location>
</feature>
<feature type="compositionally biased region" description="Low complexity" evidence="14">
    <location>
        <begin position="1"/>
        <end position="12"/>
    </location>
</feature>
<dbReference type="GO" id="GO:0001222">
    <property type="term" value="F:transcription corepressor binding"/>
    <property type="evidence" value="ECO:0007669"/>
    <property type="project" value="UniProtKB-ARBA"/>
</dbReference>
<dbReference type="EMBL" id="CAJQZP010001305">
    <property type="protein sequence ID" value="CAG5037594.1"/>
    <property type="molecule type" value="Genomic_DNA"/>
</dbReference>
<evidence type="ECO:0000256" key="9">
    <source>
        <dbReference type="ARBA" id="ARBA00023242"/>
    </source>
</evidence>
<keyword evidence="8" id="KW-0804">Transcription</keyword>
<keyword evidence="5" id="KW-0805">Transcription regulation</keyword>
<sequence length="724" mass="79223">MPHAHSSSAASSGGDDLGSTDEVKVFKDEGDGEDEKRSSENLLEEKSSLIDWTESEEKSGEPYSGKLSVKSDLSPVFGKFEPHPAASFNMGYLVTPYPYPNGGAHPLPVSMTSKMGLPAGGGLSLFCPGGDLGQPPPAHMGIPPPYQLDSKLAAGLARTPMYPFPGGTYPYPMLSPEMSQVAASWHTPSMYPISSAASGFRSPYPTSLPISSSSLSRYTFYTARREADESCEDWACRLQNLASKCNFGNEETIVVRDIFVSGYGSGAVQNRLFEEDPSSTSTTLSKLIALASVLETPISEKTLNETIKDEPLDDLLYTSESELYRFSPTLGGGLGLGLSPALVPAPPSKVDIFSHHPRSQVEKSSGSSASEKQSEGTANTNNKEQNKKPHIKKPLNAFMLYMKEMRAKVVAECTLKESAAINQILGRRWHSLSREEQAKYYEKARQERQLHMQLYPGWSARDNYGYGSKKKKRKKDRGPAELGGSKLPWGREQRAVFLAPAFRTGPSRVGPPSKCISLFFPYCCPLTVQWHALGREEQAKYYELARRERQLHMQLYPDWSSRANTQRGKKRKRKQETIDGGNNLKKCRARYGLDQQNQWCKPCRRKKKCVRYLEALAAASGSVPHPMATPQSPCSEEDVKLEELSDASSDGEADTPLNSASSPGGLSALSSLASPASDPPPPPRHPVGTNPRDANNPLSVGQLTSQSWPRAAQTRPGHEVISVS</sequence>
<feature type="region of interest" description="Disordered" evidence="14">
    <location>
        <begin position="349"/>
        <end position="391"/>
    </location>
</feature>
<dbReference type="FunFam" id="1.10.30.10:FF:000001">
    <property type="entry name" value="transcription factor 7 isoform X2"/>
    <property type="match status" value="1"/>
</dbReference>
<keyword evidence="4" id="KW-0217">Developmental protein</keyword>
<feature type="compositionally biased region" description="Low complexity" evidence="14">
    <location>
        <begin position="656"/>
        <end position="676"/>
    </location>
</feature>
<dbReference type="GO" id="GO:0000785">
    <property type="term" value="C:chromatin"/>
    <property type="evidence" value="ECO:0007669"/>
    <property type="project" value="TreeGrafter"/>
</dbReference>
<evidence type="ECO:0000256" key="14">
    <source>
        <dbReference type="SAM" id="MobiDB-lite"/>
    </source>
</evidence>
<keyword evidence="9 13" id="KW-0539">Nucleus</keyword>
<dbReference type="FunFam" id="4.10.900.10:FF:000011">
    <property type="entry name" value="Pangolin, isoform Q"/>
    <property type="match status" value="1"/>
</dbReference>
<protein>
    <recommendedName>
        <fullName evidence="12">dTCF</fullName>
    </recommendedName>
</protein>
<dbReference type="Proteomes" id="UP000691718">
    <property type="component" value="Unassembled WGS sequence"/>
</dbReference>
<evidence type="ECO:0000256" key="4">
    <source>
        <dbReference type="ARBA" id="ARBA00022716"/>
    </source>
</evidence>
<evidence type="ECO:0000313" key="16">
    <source>
        <dbReference type="EMBL" id="CAG5037594.1"/>
    </source>
</evidence>
<dbReference type="GO" id="GO:0007500">
    <property type="term" value="P:mesodermal cell fate determination"/>
    <property type="evidence" value="ECO:0007669"/>
    <property type="project" value="UniProtKB-ARBA"/>
</dbReference>
<evidence type="ECO:0000256" key="13">
    <source>
        <dbReference type="PROSITE-ProRule" id="PRU00267"/>
    </source>
</evidence>
<evidence type="ECO:0000256" key="6">
    <source>
        <dbReference type="ARBA" id="ARBA00023125"/>
    </source>
</evidence>
<comment type="subcellular location">
    <subcellularLocation>
        <location evidence="1">Nucleus</location>
    </subcellularLocation>
</comment>
<feature type="compositionally biased region" description="Polar residues" evidence="14">
    <location>
        <begin position="692"/>
        <end position="708"/>
    </location>
</feature>
<evidence type="ECO:0000256" key="11">
    <source>
        <dbReference type="ARBA" id="ARBA00061799"/>
    </source>
</evidence>
<evidence type="ECO:0000256" key="8">
    <source>
        <dbReference type="ARBA" id="ARBA00023163"/>
    </source>
</evidence>
<evidence type="ECO:0000256" key="2">
    <source>
        <dbReference type="ARBA" id="ARBA00006569"/>
    </source>
</evidence>
<dbReference type="GO" id="GO:0035277">
    <property type="term" value="P:spiracle morphogenesis, open tracheal system"/>
    <property type="evidence" value="ECO:0007669"/>
    <property type="project" value="UniProtKB-ARBA"/>
</dbReference>
<dbReference type="PANTHER" id="PTHR10373:SF38">
    <property type="entry name" value="PROTEIN PANGOLIN, ISOFORM J"/>
    <property type="match status" value="1"/>
</dbReference>
<comment type="subunit">
    <text evidence="11">Binds to the beta-catenin homolog arm or to gro.</text>
</comment>
<keyword evidence="17" id="KW-1185">Reference proteome</keyword>
<proteinExistence type="inferred from homology"/>
<feature type="region of interest" description="Disordered" evidence="14">
    <location>
        <begin position="622"/>
        <end position="724"/>
    </location>
</feature>
<dbReference type="Pfam" id="PF00505">
    <property type="entry name" value="HMG_box"/>
    <property type="match status" value="1"/>
</dbReference>
<feature type="domain" description="HMG box" evidence="15">
    <location>
        <begin position="391"/>
        <end position="459"/>
    </location>
</feature>
<feature type="region of interest" description="Disordered" evidence="14">
    <location>
        <begin position="559"/>
        <end position="581"/>
    </location>
</feature>
<dbReference type="GO" id="GO:0072091">
    <property type="term" value="P:regulation of stem cell proliferation"/>
    <property type="evidence" value="ECO:0007669"/>
    <property type="project" value="UniProtKB-ARBA"/>
</dbReference>
<evidence type="ECO:0000313" key="17">
    <source>
        <dbReference type="Proteomes" id="UP000691718"/>
    </source>
</evidence>
<feature type="region of interest" description="Disordered" evidence="14">
    <location>
        <begin position="1"/>
        <end position="68"/>
    </location>
</feature>
<dbReference type="GO" id="GO:1990907">
    <property type="term" value="C:beta-catenin-TCF complex"/>
    <property type="evidence" value="ECO:0007669"/>
    <property type="project" value="TreeGrafter"/>
</dbReference>
<dbReference type="GO" id="GO:0007367">
    <property type="term" value="P:segment polarity determination"/>
    <property type="evidence" value="ECO:0007669"/>
    <property type="project" value="UniProtKB-KW"/>
</dbReference>
<dbReference type="PANTHER" id="PTHR10373">
    <property type="entry name" value="TRANSCRIPTION FACTOR 7 FAMILY MEMBER"/>
    <property type="match status" value="1"/>
</dbReference>
<keyword evidence="7" id="KW-0010">Activator</keyword>
<dbReference type="GO" id="GO:0019900">
    <property type="term" value="F:kinase binding"/>
    <property type="evidence" value="ECO:0007669"/>
    <property type="project" value="UniProtKB-ARBA"/>
</dbReference>
<comment type="function">
    <text evidence="10">Segment polarity protein. Functions together with arm to transduce the Wingless (Wg) signal in embryos and in developing adult tissues. Acts as a transcriptional activator, but in the absence of arm, it binds to gro and acts as a transcriptional repressor of wg-responsive genes.</text>
</comment>
<organism evidence="16 17">
    <name type="scientific">Parnassius apollo</name>
    <name type="common">Apollo butterfly</name>
    <name type="synonym">Papilio apollo</name>
    <dbReference type="NCBI Taxonomy" id="110799"/>
    <lineage>
        <taxon>Eukaryota</taxon>
        <taxon>Metazoa</taxon>
        <taxon>Ecdysozoa</taxon>
        <taxon>Arthropoda</taxon>
        <taxon>Hexapoda</taxon>
        <taxon>Insecta</taxon>
        <taxon>Pterygota</taxon>
        <taxon>Neoptera</taxon>
        <taxon>Endopterygota</taxon>
        <taxon>Lepidoptera</taxon>
        <taxon>Glossata</taxon>
        <taxon>Ditrysia</taxon>
        <taxon>Papilionoidea</taxon>
        <taxon>Papilionidae</taxon>
        <taxon>Parnassiinae</taxon>
        <taxon>Parnassini</taxon>
        <taxon>Parnassius</taxon>
        <taxon>Parnassius</taxon>
    </lineage>
</organism>
<dbReference type="CDD" id="cd21996">
    <property type="entry name" value="HMG-box_TCF7-like"/>
    <property type="match status" value="1"/>
</dbReference>
<dbReference type="AlphaFoldDB" id="A0A8S3XUA2"/>